<keyword evidence="3" id="KW-1003">Cell membrane</keyword>
<keyword evidence="12" id="KW-0829">Tyrosine-protein kinase</keyword>
<evidence type="ECO:0000256" key="7">
    <source>
        <dbReference type="ARBA" id="ARBA00022741"/>
    </source>
</evidence>
<evidence type="ECO:0000256" key="3">
    <source>
        <dbReference type="ARBA" id="ARBA00022475"/>
    </source>
</evidence>
<evidence type="ECO:0000256" key="5">
    <source>
        <dbReference type="ARBA" id="ARBA00022679"/>
    </source>
</evidence>
<reference evidence="19 20" key="1">
    <citation type="submission" date="2017-11" db="EMBL/GenBank/DDBJ databases">
        <title>Revising the taxonomy of the Acinetobacter lwoffii group: the description of Acinetobacter pseudolwoffii sp. nov. and emended description of Acinetobacter lwoffii.</title>
        <authorList>
            <person name="Nemec A."/>
            <person name="Radolfova-Krizova L."/>
        </authorList>
    </citation>
    <scope>NUCLEOTIDE SEQUENCE [LARGE SCALE GENOMIC DNA]</scope>
    <source>
        <strain evidence="19 20">ANC 5044</strain>
    </source>
</reference>
<dbReference type="Pfam" id="PF13807">
    <property type="entry name" value="GNVR"/>
    <property type="match status" value="1"/>
</dbReference>
<evidence type="ECO:0000256" key="12">
    <source>
        <dbReference type="ARBA" id="ARBA00023137"/>
    </source>
</evidence>
<dbReference type="InterPro" id="IPR027417">
    <property type="entry name" value="P-loop_NTPase"/>
</dbReference>
<evidence type="ECO:0000256" key="15">
    <source>
        <dbReference type="SAM" id="Phobius"/>
    </source>
</evidence>
<dbReference type="CDD" id="cd05387">
    <property type="entry name" value="BY-kinase"/>
    <property type="match status" value="1"/>
</dbReference>
<dbReference type="InterPro" id="IPR032807">
    <property type="entry name" value="GNVR"/>
</dbReference>
<evidence type="ECO:0000256" key="11">
    <source>
        <dbReference type="ARBA" id="ARBA00023136"/>
    </source>
</evidence>
<feature type="transmembrane region" description="Helical" evidence="15">
    <location>
        <begin position="20"/>
        <end position="42"/>
    </location>
</feature>
<evidence type="ECO:0000256" key="4">
    <source>
        <dbReference type="ARBA" id="ARBA00022519"/>
    </source>
</evidence>
<feature type="coiled-coil region" evidence="14">
    <location>
        <begin position="279"/>
        <end position="306"/>
    </location>
</feature>
<keyword evidence="10 15" id="KW-1133">Transmembrane helix</keyword>
<keyword evidence="8 19" id="KW-0418">Kinase</keyword>
<gene>
    <name evidence="19" type="ORF">CWI32_12890</name>
</gene>
<evidence type="ECO:0000256" key="1">
    <source>
        <dbReference type="ARBA" id="ARBA00004429"/>
    </source>
</evidence>
<dbReference type="InterPro" id="IPR050445">
    <property type="entry name" value="Bact_polysacc_biosynth/exp"/>
</dbReference>
<dbReference type="RefSeq" id="WP_100535471.1">
    <property type="nucleotide sequence ID" value="NZ_CBDBYO010000016.1"/>
</dbReference>
<proteinExistence type="inferred from homology"/>
<sequence>MNKNNNTENMIDLKGVLFSLFAQWKLILVCALLSVLAVLLYLRTAAINYKVDAIVQVEESRGASAALLGNLSSVIGQMSSSNAEVEVLKSRNILESVINRLNLDLQITSTEDTFVKRLFQGVNYQTEYQPETVRFKEGQKSFDIRQFEVPATYLDKNLLLQFQQQGFSLINPVTEETIFKGALNQPVQFKTAQGDWKIAIFTQDPLDSSYQVQKLSLPSAIDSILANYSIVEKGELSGILQLRYQGHDKQHITKVLNTILAIYSQNNITRRSAETAQTLAFLDAQLPDLRKQLDDAERVFNQFRQQHNTVDITRESELYLNQSVTLETQRALLEQRQAEIGAKYAAAHPTMREVTAQLRVINGKIRELNTTLKNLPEIQRQYLQLSREVEVKQQLYTNLVNSYQQLRIAKAGEIGNVHVIDTALEPIDVIKQKQPLILFLTFCFGTFLGILVALFRNMFRSGVKDSSQIEYQLDLPVYANIAHSPVQKPGLKLLKKKKLPFLLALKHSDDMAIESLRSIRTASHFALSQAKNNIIMISGPAPRVGKSFVSSNLAVIMAEKHKRVLIIDADLRRGHIHKYFDLDNQYGLTEYLNEQITLEQMVQSTNVANLSVITCGENPVNPSELLNSVRFQELLQHLTPHYDHIIIDTPPVLAVTDAIIVSRYVGLNLVVARYAKTQMKELALTVNRFKQAGSTVNGFILNDIQRSAGGSYSYDYTYSYKTKTKTS</sequence>
<dbReference type="GO" id="GO:0004713">
    <property type="term" value="F:protein tyrosine kinase activity"/>
    <property type="evidence" value="ECO:0007669"/>
    <property type="project" value="UniProtKB-KW"/>
</dbReference>
<organism evidence="19 20">
    <name type="scientific">Acinetobacter pseudolwoffii</name>
    <dbReference type="NCBI Taxonomy" id="2053287"/>
    <lineage>
        <taxon>Bacteria</taxon>
        <taxon>Pseudomonadati</taxon>
        <taxon>Pseudomonadota</taxon>
        <taxon>Gammaproteobacteria</taxon>
        <taxon>Moraxellales</taxon>
        <taxon>Moraxellaceae</taxon>
        <taxon>Acinetobacter</taxon>
    </lineage>
</organism>
<name>A0A2H9YPB9_9GAMM</name>
<dbReference type="EMBL" id="PHRG01000009">
    <property type="protein sequence ID" value="PJO74498.1"/>
    <property type="molecule type" value="Genomic_DNA"/>
</dbReference>
<evidence type="ECO:0000256" key="9">
    <source>
        <dbReference type="ARBA" id="ARBA00022840"/>
    </source>
</evidence>
<comment type="similarity">
    <text evidence="2">Belongs to the etk/wzc family.</text>
</comment>
<dbReference type="FunFam" id="3.40.50.300:FF:000527">
    <property type="entry name" value="Tyrosine-protein kinase etk"/>
    <property type="match status" value="1"/>
</dbReference>
<dbReference type="NCBIfam" id="TIGR01007">
    <property type="entry name" value="eps_fam"/>
    <property type="match status" value="1"/>
</dbReference>
<dbReference type="Gene3D" id="3.40.50.300">
    <property type="entry name" value="P-loop containing nucleotide triphosphate hydrolases"/>
    <property type="match status" value="1"/>
</dbReference>
<comment type="subcellular location">
    <subcellularLocation>
        <location evidence="1">Cell inner membrane</location>
        <topology evidence="1">Multi-pass membrane protein</topology>
    </subcellularLocation>
</comment>
<feature type="transmembrane region" description="Helical" evidence="15">
    <location>
        <begin position="436"/>
        <end position="455"/>
    </location>
</feature>
<dbReference type="GO" id="GO:0042802">
    <property type="term" value="F:identical protein binding"/>
    <property type="evidence" value="ECO:0007669"/>
    <property type="project" value="UniProtKB-ARBA"/>
</dbReference>
<dbReference type="GeneID" id="97178182"/>
<keyword evidence="6 15" id="KW-0812">Transmembrane</keyword>
<feature type="domain" description="Polysaccharide chain length determinant N-terminal" evidence="16">
    <location>
        <begin position="10"/>
        <end position="100"/>
    </location>
</feature>
<dbReference type="Pfam" id="PF13614">
    <property type="entry name" value="AAA_31"/>
    <property type="match status" value="1"/>
</dbReference>
<evidence type="ECO:0000256" key="6">
    <source>
        <dbReference type="ARBA" id="ARBA00022692"/>
    </source>
</evidence>
<evidence type="ECO:0000313" key="20">
    <source>
        <dbReference type="Proteomes" id="UP000243446"/>
    </source>
</evidence>
<protein>
    <submittedName>
        <fullName evidence="19">Tyrosine protein kinase</fullName>
    </submittedName>
</protein>
<comment type="caution">
    <text evidence="19">The sequence shown here is derived from an EMBL/GenBank/DDBJ whole genome shotgun (WGS) entry which is preliminary data.</text>
</comment>
<comment type="catalytic activity">
    <reaction evidence="13">
        <text>L-tyrosyl-[protein] + ATP = O-phospho-L-tyrosyl-[protein] + ADP + H(+)</text>
        <dbReference type="Rhea" id="RHEA:10596"/>
        <dbReference type="Rhea" id="RHEA-COMP:10136"/>
        <dbReference type="Rhea" id="RHEA-COMP:20101"/>
        <dbReference type="ChEBI" id="CHEBI:15378"/>
        <dbReference type="ChEBI" id="CHEBI:30616"/>
        <dbReference type="ChEBI" id="CHEBI:46858"/>
        <dbReference type="ChEBI" id="CHEBI:61978"/>
        <dbReference type="ChEBI" id="CHEBI:456216"/>
    </reaction>
</comment>
<dbReference type="InterPro" id="IPR025669">
    <property type="entry name" value="AAA_dom"/>
</dbReference>
<dbReference type="PANTHER" id="PTHR32309:SF32">
    <property type="entry name" value="TYROSINE-PROTEIN KINASE ETK-RELATED"/>
    <property type="match status" value="1"/>
</dbReference>
<keyword evidence="5" id="KW-0808">Transferase</keyword>
<dbReference type="GO" id="GO:0005886">
    <property type="term" value="C:plasma membrane"/>
    <property type="evidence" value="ECO:0007669"/>
    <property type="project" value="UniProtKB-SubCell"/>
</dbReference>
<dbReference type="Pfam" id="PF02706">
    <property type="entry name" value="Wzz"/>
    <property type="match status" value="1"/>
</dbReference>
<feature type="domain" description="AAA" evidence="17">
    <location>
        <begin position="535"/>
        <end position="692"/>
    </location>
</feature>
<dbReference type="GO" id="GO:0005524">
    <property type="term" value="F:ATP binding"/>
    <property type="evidence" value="ECO:0007669"/>
    <property type="project" value="UniProtKB-KW"/>
</dbReference>
<accession>A0A2H9YPB9</accession>
<evidence type="ECO:0000313" key="19">
    <source>
        <dbReference type="EMBL" id="PJO74498.1"/>
    </source>
</evidence>
<dbReference type="InterPro" id="IPR003856">
    <property type="entry name" value="LPS_length_determ_N"/>
</dbReference>
<feature type="domain" description="Tyrosine-protein kinase G-rich" evidence="18">
    <location>
        <begin position="378"/>
        <end position="458"/>
    </location>
</feature>
<keyword evidence="7" id="KW-0547">Nucleotide-binding</keyword>
<evidence type="ECO:0000256" key="2">
    <source>
        <dbReference type="ARBA" id="ARBA00008883"/>
    </source>
</evidence>
<keyword evidence="11 15" id="KW-0472">Membrane</keyword>
<evidence type="ECO:0000259" key="16">
    <source>
        <dbReference type="Pfam" id="PF02706"/>
    </source>
</evidence>
<dbReference type="PANTHER" id="PTHR32309">
    <property type="entry name" value="TYROSINE-PROTEIN KINASE"/>
    <property type="match status" value="1"/>
</dbReference>
<keyword evidence="14" id="KW-0175">Coiled coil</keyword>
<dbReference type="AlphaFoldDB" id="A0A2H9YPB9"/>
<dbReference type="SUPFAM" id="SSF52540">
    <property type="entry name" value="P-loop containing nucleoside triphosphate hydrolases"/>
    <property type="match status" value="1"/>
</dbReference>
<evidence type="ECO:0000256" key="14">
    <source>
        <dbReference type="SAM" id="Coils"/>
    </source>
</evidence>
<evidence type="ECO:0000259" key="17">
    <source>
        <dbReference type="Pfam" id="PF13614"/>
    </source>
</evidence>
<keyword evidence="4" id="KW-0997">Cell inner membrane</keyword>
<dbReference type="InterPro" id="IPR005702">
    <property type="entry name" value="Wzc-like_C"/>
</dbReference>
<evidence type="ECO:0000256" key="10">
    <source>
        <dbReference type="ARBA" id="ARBA00022989"/>
    </source>
</evidence>
<evidence type="ECO:0000256" key="8">
    <source>
        <dbReference type="ARBA" id="ARBA00022777"/>
    </source>
</evidence>
<dbReference type="Proteomes" id="UP000243446">
    <property type="component" value="Unassembled WGS sequence"/>
</dbReference>
<evidence type="ECO:0000259" key="18">
    <source>
        <dbReference type="Pfam" id="PF13807"/>
    </source>
</evidence>
<keyword evidence="9" id="KW-0067">ATP-binding</keyword>
<evidence type="ECO:0000256" key="13">
    <source>
        <dbReference type="ARBA" id="ARBA00053015"/>
    </source>
</evidence>